<gene>
    <name evidence="1" type="ORF">C7B65_22700</name>
</gene>
<dbReference type="AlphaFoldDB" id="A0A2T1D6C8"/>
<reference evidence="1 2" key="1">
    <citation type="submission" date="2018-02" db="EMBL/GenBank/DDBJ databases">
        <authorList>
            <person name="Cohen D.B."/>
            <person name="Kent A.D."/>
        </authorList>
    </citation>
    <scope>NUCLEOTIDE SEQUENCE [LARGE SCALE GENOMIC DNA]</scope>
    <source>
        <strain evidence="1 2">ULC007</strain>
    </source>
</reference>
<protein>
    <submittedName>
        <fullName evidence="1">Uncharacterized protein</fullName>
    </submittedName>
</protein>
<dbReference type="Proteomes" id="UP000238634">
    <property type="component" value="Unassembled WGS sequence"/>
</dbReference>
<comment type="caution">
    <text evidence="1">The sequence shown here is derived from an EMBL/GenBank/DDBJ whole genome shotgun (WGS) entry which is preliminary data.</text>
</comment>
<evidence type="ECO:0000313" key="1">
    <source>
        <dbReference type="EMBL" id="PSB16040.1"/>
    </source>
</evidence>
<organism evidence="1 2">
    <name type="scientific">Phormidesmis priestleyi ULC007</name>
    <dbReference type="NCBI Taxonomy" id="1920490"/>
    <lineage>
        <taxon>Bacteria</taxon>
        <taxon>Bacillati</taxon>
        <taxon>Cyanobacteriota</taxon>
        <taxon>Cyanophyceae</taxon>
        <taxon>Leptolyngbyales</taxon>
        <taxon>Leptolyngbyaceae</taxon>
        <taxon>Phormidesmis</taxon>
    </lineage>
</organism>
<evidence type="ECO:0000313" key="2">
    <source>
        <dbReference type="Proteomes" id="UP000238634"/>
    </source>
</evidence>
<dbReference type="EMBL" id="PVWG01000048">
    <property type="protein sequence ID" value="PSB16040.1"/>
    <property type="molecule type" value="Genomic_DNA"/>
</dbReference>
<name>A0A2T1D6C8_9CYAN</name>
<proteinExistence type="predicted"/>
<accession>A0A2T1D6C8</accession>
<sequence length="63" mass="7314">MGSVSTSPFILLDRQVIFIDLTVCWQNNVSRFWMRGRAITIGIQRGHGVERDHERSRKRVEAS</sequence>
<reference evidence="1 2" key="2">
    <citation type="submission" date="2018-03" db="EMBL/GenBank/DDBJ databases">
        <title>The ancient ancestry and fast evolution of plastids.</title>
        <authorList>
            <person name="Moore K.R."/>
            <person name="Magnabosco C."/>
            <person name="Momper L."/>
            <person name="Gold D.A."/>
            <person name="Bosak T."/>
            <person name="Fournier G.P."/>
        </authorList>
    </citation>
    <scope>NUCLEOTIDE SEQUENCE [LARGE SCALE GENOMIC DNA]</scope>
    <source>
        <strain evidence="1 2">ULC007</strain>
    </source>
</reference>
<keyword evidence="2" id="KW-1185">Reference proteome</keyword>